<organism evidence="5 6">
    <name type="scientific">Blautia obeum</name>
    <dbReference type="NCBI Taxonomy" id="40520"/>
    <lineage>
        <taxon>Bacteria</taxon>
        <taxon>Bacillati</taxon>
        <taxon>Bacillota</taxon>
        <taxon>Clostridia</taxon>
        <taxon>Lachnospirales</taxon>
        <taxon>Lachnospiraceae</taxon>
        <taxon>Blautia</taxon>
    </lineage>
</organism>
<dbReference type="Proteomes" id="UP000095447">
    <property type="component" value="Unassembled WGS sequence"/>
</dbReference>
<dbReference type="STRING" id="657314.CK5_21550"/>
<gene>
    <name evidence="5" type="primary">glnA_1</name>
    <name evidence="5" type="ORF">ERS852395_00378</name>
</gene>
<proteinExistence type="inferred from homology"/>
<evidence type="ECO:0000259" key="4">
    <source>
        <dbReference type="PROSITE" id="PS51987"/>
    </source>
</evidence>
<dbReference type="Pfam" id="PF12437">
    <property type="entry name" value="GSIII_N"/>
    <property type="match status" value="1"/>
</dbReference>
<reference evidence="5 6" key="1">
    <citation type="submission" date="2015-09" db="EMBL/GenBank/DDBJ databases">
        <authorList>
            <consortium name="Pathogen Informatics"/>
        </authorList>
    </citation>
    <scope>NUCLEOTIDE SEQUENCE [LARGE SCALE GENOMIC DNA]</scope>
    <source>
        <strain evidence="5 6">2789STDY5608838</strain>
    </source>
</reference>
<dbReference type="SMART" id="SM01230">
    <property type="entry name" value="Gln-synt_C"/>
    <property type="match status" value="1"/>
</dbReference>
<dbReference type="InterPro" id="IPR008146">
    <property type="entry name" value="Gln_synth_cat_dom"/>
</dbReference>
<dbReference type="PANTHER" id="PTHR42974:SF1">
    <property type="entry name" value="TYPE-3 GLUTAMINE SYNTHETASE"/>
    <property type="match status" value="1"/>
</dbReference>
<dbReference type="PROSITE" id="PS00181">
    <property type="entry name" value="GLNA_ATP"/>
    <property type="match status" value="1"/>
</dbReference>
<dbReference type="GO" id="GO:0004356">
    <property type="term" value="F:glutamine synthetase activity"/>
    <property type="evidence" value="ECO:0007669"/>
    <property type="project" value="UniProtKB-EC"/>
</dbReference>
<evidence type="ECO:0000313" key="5">
    <source>
        <dbReference type="EMBL" id="CUN44825.1"/>
    </source>
</evidence>
<evidence type="ECO:0000256" key="1">
    <source>
        <dbReference type="PROSITE-ProRule" id="PRU01330"/>
    </source>
</evidence>
<dbReference type="GO" id="GO:0006542">
    <property type="term" value="P:glutamine biosynthetic process"/>
    <property type="evidence" value="ECO:0007669"/>
    <property type="project" value="InterPro"/>
</dbReference>
<dbReference type="InterPro" id="IPR014746">
    <property type="entry name" value="Gln_synth/guanido_kin_cat_dom"/>
</dbReference>
<dbReference type="InterPro" id="IPR022147">
    <property type="entry name" value="GSIII_N"/>
</dbReference>
<evidence type="ECO:0000256" key="2">
    <source>
        <dbReference type="RuleBase" id="RU000384"/>
    </source>
</evidence>
<evidence type="ECO:0000313" key="6">
    <source>
        <dbReference type="Proteomes" id="UP000095447"/>
    </source>
</evidence>
<dbReference type="RefSeq" id="WP_055052544.1">
    <property type="nucleotide sequence ID" value="NZ_CYZA01000001.1"/>
</dbReference>
<dbReference type="InterPro" id="IPR027303">
    <property type="entry name" value="Gln_synth_gly_rich_site"/>
</dbReference>
<dbReference type="InterPro" id="IPR040577">
    <property type="entry name" value="Gln-synt_C"/>
</dbReference>
<accession>A0A173X2P3</accession>
<dbReference type="Gene3D" id="1.20.120.1560">
    <property type="match status" value="1"/>
</dbReference>
<dbReference type="Gene3D" id="3.30.590.10">
    <property type="entry name" value="Glutamine synthetase/guanido kinase, catalytic domain"/>
    <property type="match status" value="1"/>
</dbReference>
<comment type="similarity">
    <text evidence="1 2">Belongs to the glutamine synthetase family.</text>
</comment>
<name>A0A173X2P3_9FIRM</name>
<feature type="domain" description="GS catalytic" evidence="4">
    <location>
        <begin position="164"/>
        <end position="595"/>
    </location>
</feature>
<sequence length="706" mass="78549">MGEYINVVETFGCDVFNDSVMQARLPKKIYKELKKTIEEGKELSMEIADVVAHEMKEWAIEKGATHYSHWFQPLTGVTAEKHDAFITAPMDNGKVLMSFSGKELIKGEPDASSFPSGGLRATFEARGYTAWDCTSPAFVRHDAAGGTLCIPTAFCSYTGEALDQKTPLLRSMEAINTQALRLLRLFGNTTSKKVTPSVGAEQEYFLIDKEKWLQRKDLIYTGRTLFGAMPPKGQEMDDHYFGSIRQRISAYMKEVNEECWKLGIPAKTQHNEVAPAQHELAPIYAPVNIAADQNQMMMRILKKVASRHGMRCVLHEKPFAGVNGSGKHNNWSLTTDDGINLLDPGKTPHENIQFLLVLTCILKAVDEHGDLLRESAADVGNDQRLGGHEAPPAVISVFLGEQLEDVLEQLVSTGTATHSKKGSKLETGVKTLPDFMKDATDRNRTSPFAFTGNKFEFRMVGSRDSISACNVVLNTITAEVFKEACDRLEKAPDFELAVHDLIKEYATDHQKIVFNGNGYAPEWEKEAKRRGLPILPSMVDAIPALTTEKAVKLFESFDVFSRAELESRAEIKYEIYSKAINIEAKTMIDMATKQIIPAVIKYTTVLGESINTVKTAGEGLIDVSVQLDLLKKASKLLKAANSAMSKLSKLVEKTPEYAEGRDRAVFCREKVVPAMEALREPVDELEMIVDKEMWPMPSYGDLVFEV</sequence>
<dbReference type="PROSITE" id="PS51986">
    <property type="entry name" value="GS_BETA_GRASP"/>
    <property type="match status" value="1"/>
</dbReference>
<dbReference type="PROSITE" id="PS51987">
    <property type="entry name" value="GS_CATALYTIC"/>
    <property type="match status" value="1"/>
</dbReference>
<feature type="domain" description="GS beta-grasp" evidence="3">
    <location>
        <begin position="65"/>
        <end position="159"/>
    </location>
</feature>
<dbReference type="EC" id="6.3.1.2" evidence="5"/>
<dbReference type="InterPro" id="IPR008147">
    <property type="entry name" value="Gln_synt_N"/>
</dbReference>
<keyword evidence="5" id="KW-0436">Ligase</keyword>
<dbReference type="Pfam" id="PF00120">
    <property type="entry name" value="Gln-synt_C"/>
    <property type="match status" value="1"/>
</dbReference>
<dbReference type="AlphaFoldDB" id="A0A173X2P3"/>
<dbReference type="SUPFAM" id="SSF55931">
    <property type="entry name" value="Glutamine synthetase/guanido kinase"/>
    <property type="match status" value="1"/>
</dbReference>
<dbReference type="EMBL" id="CYZA01000001">
    <property type="protein sequence ID" value="CUN44825.1"/>
    <property type="molecule type" value="Genomic_DNA"/>
</dbReference>
<protein>
    <submittedName>
        <fullName evidence="5">Glutamine synthetase</fullName>
        <ecNumber evidence="5">6.3.1.2</ecNumber>
    </submittedName>
</protein>
<dbReference type="Pfam" id="PF18318">
    <property type="entry name" value="Gln-synt_C-ter"/>
    <property type="match status" value="1"/>
</dbReference>
<dbReference type="PANTHER" id="PTHR42974">
    <property type="entry name" value="GLUTAMINE SYNTHETASE"/>
    <property type="match status" value="1"/>
</dbReference>
<dbReference type="InterPro" id="IPR052725">
    <property type="entry name" value="GS_Type-3"/>
</dbReference>
<evidence type="ECO:0000259" key="3">
    <source>
        <dbReference type="PROSITE" id="PS51986"/>
    </source>
</evidence>